<reference evidence="1" key="1">
    <citation type="journal article" date="2017" name="Mycologia">
        <title>Fusarium algeriense, sp. nov., a novel toxigenic crown rot pathogen of durum wheat from Algeria is nested in the Fusarium burgessii species complex.</title>
        <authorList>
            <person name="Laraba I."/>
            <person name="Keddad A."/>
            <person name="Boureghda H."/>
            <person name="Abdallah N."/>
            <person name="Vaughan M.M."/>
            <person name="Proctor R.H."/>
            <person name="Busman M."/>
            <person name="O'Donnell K."/>
        </authorList>
    </citation>
    <scope>NUCLEOTIDE SEQUENCE</scope>
    <source>
        <strain evidence="1">NRRL 25174</strain>
    </source>
</reference>
<evidence type="ECO:0000313" key="2">
    <source>
        <dbReference type="Proteomes" id="UP000730481"/>
    </source>
</evidence>
<proteinExistence type="predicted"/>
<dbReference type="AlphaFoldDB" id="A0A9P5A8T3"/>
<keyword evidence="2" id="KW-1185">Reference proteome</keyword>
<evidence type="ECO:0000313" key="1">
    <source>
        <dbReference type="EMBL" id="KAF4334380.1"/>
    </source>
</evidence>
<protein>
    <submittedName>
        <fullName evidence="1">Uncharacterized protein</fullName>
    </submittedName>
</protein>
<dbReference type="EMBL" id="PVQB02000693">
    <property type="protein sequence ID" value="KAF4334380.1"/>
    <property type="molecule type" value="Genomic_DNA"/>
</dbReference>
<gene>
    <name evidence="1" type="ORF">FBEOM_11772</name>
</gene>
<name>A0A9P5A8T3_9HYPO</name>
<comment type="caution">
    <text evidence="1">The sequence shown here is derived from an EMBL/GenBank/DDBJ whole genome shotgun (WGS) entry which is preliminary data.</text>
</comment>
<reference evidence="1" key="2">
    <citation type="submission" date="2020-02" db="EMBL/GenBank/DDBJ databases">
        <title>Identification and distribution of gene clusters putatively required for synthesis of sphingolipid metabolism inhibitors in phylogenetically diverse species of the filamentous fungus Fusarium.</title>
        <authorList>
            <person name="Kim H.-S."/>
            <person name="Busman M."/>
            <person name="Brown D.W."/>
            <person name="Divon H."/>
            <person name="Uhlig S."/>
            <person name="Proctor R.H."/>
        </authorList>
    </citation>
    <scope>NUCLEOTIDE SEQUENCE</scope>
    <source>
        <strain evidence="1">NRRL 25174</strain>
    </source>
</reference>
<dbReference type="Proteomes" id="UP000730481">
    <property type="component" value="Unassembled WGS sequence"/>
</dbReference>
<sequence length="537" mass="60040">MRYRQLNKCKTKKKDKKLCPIKEPSKMCDMMTYVSEYNITTKLVPTGLKVLTKQVDLCETVPKFLGQSEGDKFIKSSEAICKCFPRLQQLSLPVQTKSISQGVISKANAKVADEIPGLETCLQEGGLSIENGWSDATLLIQAQRSAIVAFEIVGAVQKVFANFILNIEGGFRSILNSWGVLTSMNFSSVELRDIQSNLMSYMALAQAQVDSINDSCEKLDSCKGTAVSSFMEQVTSHIAATTYLGKLRFPAELAGKLNPLLQQQANASNQARDLLDEATTMVLFKSGNIKNIKDLFQFLPIIKRVKDLSNDIKTQLDPFKEFFPNNLTFAISTATEENKLRLMNFDKIGQELAVDEKEENREVLDKLNAMKELISKNDDSNYLTRVTSSIGSIQGQLSYLSSTNGKFIIEIDIITFKQWSKLPTMAMPCSKNVDKIYKYSGVKEVFSYPEYSKCMDDGMTAAFPDRQIETISFLNLDADAVEAEQSLNFWEGIQSPCATPPSVNAPWTLPRHDQSVTQVVKYVSLNMSIQISDQQRN</sequence>
<dbReference type="OrthoDB" id="5078134at2759"/>
<accession>A0A9P5A8T3</accession>
<organism evidence="1 2">
    <name type="scientific">Fusarium beomiforme</name>
    <dbReference type="NCBI Taxonomy" id="44412"/>
    <lineage>
        <taxon>Eukaryota</taxon>
        <taxon>Fungi</taxon>
        <taxon>Dikarya</taxon>
        <taxon>Ascomycota</taxon>
        <taxon>Pezizomycotina</taxon>
        <taxon>Sordariomycetes</taxon>
        <taxon>Hypocreomycetidae</taxon>
        <taxon>Hypocreales</taxon>
        <taxon>Nectriaceae</taxon>
        <taxon>Fusarium</taxon>
        <taxon>Fusarium burgessii species complex</taxon>
    </lineage>
</organism>